<dbReference type="InterPro" id="IPR032675">
    <property type="entry name" value="LRR_dom_sf"/>
</dbReference>
<feature type="binding site" evidence="13">
    <location>
        <position position="431"/>
    </location>
    <ligand>
        <name>ATP</name>
        <dbReference type="ChEBI" id="CHEBI:30616"/>
    </ligand>
</feature>
<keyword evidence="11" id="KW-0675">Receptor</keyword>
<dbReference type="Pfam" id="PF13855">
    <property type="entry name" value="LRR_8"/>
    <property type="match status" value="1"/>
</dbReference>
<evidence type="ECO:0000256" key="15">
    <source>
        <dbReference type="SAM" id="Phobius"/>
    </source>
</evidence>
<dbReference type="FunFam" id="3.30.200.20:FF:000307">
    <property type="entry name" value="pollen receptor-like kinase 1"/>
    <property type="match status" value="1"/>
</dbReference>
<dbReference type="GO" id="GO:0016020">
    <property type="term" value="C:membrane"/>
    <property type="evidence" value="ECO:0007669"/>
    <property type="project" value="UniProtKB-SubCell"/>
</dbReference>
<evidence type="ECO:0000256" key="3">
    <source>
        <dbReference type="ARBA" id="ARBA00022614"/>
    </source>
</evidence>
<evidence type="ECO:0000256" key="8">
    <source>
        <dbReference type="ARBA" id="ARBA00022840"/>
    </source>
</evidence>
<comment type="caution">
    <text evidence="17">The sequence shown here is derived from an EMBL/GenBank/DDBJ whole genome shotgun (WGS) entry which is preliminary data.</text>
</comment>
<keyword evidence="4 15" id="KW-0812">Transmembrane</keyword>
<evidence type="ECO:0000256" key="10">
    <source>
        <dbReference type="ARBA" id="ARBA00023136"/>
    </source>
</evidence>
<evidence type="ECO:0000259" key="16">
    <source>
        <dbReference type="PROSITE" id="PS50011"/>
    </source>
</evidence>
<keyword evidence="2" id="KW-0597">Phosphoprotein</keyword>
<reference evidence="17" key="1">
    <citation type="submission" date="2023-07" db="EMBL/GenBank/DDBJ databases">
        <title>draft genome sequence of fig (Ficus carica).</title>
        <authorList>
            <person name="Takahashi T."/>
            <person name="Nishimura K."/>
        </authorList>
    </citation>
    <scope>NUCLEOTIDE SEQUENCE</scope>
</reference>
<evidence type="ECO:0000313" key="18">
    <source>
        <dbReference type="Proteomes" id="UP001187192"/>
    </source>
</evidence>
<dbReference type="EMBL" id="BTGU01000001">
    <property type="protein sequence ID" value="GMN23287.1"/>
    <property type="molecule type" value="Genomic_DNA"/>
</dbReference>
<dbReference type="PANTHER" id="PTHR48010:SF59">
    <property type="entry name" value="PROTEIN KINASE DOMAIN-CONTAINING PROTEIN"/>
    <property type="match status" value="1"/>
</dbReference>
<accession>A0AA87YUG6</accession>
<keyword evidence="10 15" id="KW-0472">Membrane</keyword>
<dbReference type="InterPro" id="IPR017441">
    <property type="entry name" value="Protein_kinase_ATP_BS"/>
</dbReference>
<feature type="transmembrane region" description="Helical" evidence="15">
    <location>
        <begin position="58"/>
        <end position="79"/>
    </location>
</feature>
<gene>
    <name evidence="17" type="ORF">TIFTF001_000060</name>
</gene>
<evidence type="ECO:0000256" key="14">
    <source>
        <dbReference type="SAM" id="MobiDB-lite"/>
    </source>
</evidence>
<dbReference type="InterPro" id="IPR050994">
    <property type="entry name" value="At_inactive_RLKs"/>
</dbReference>
<comment type="subcellular location">
    <subcellularLocation>
        <location evidence="1">Membrane</location>
        <topology evidence="1">Single-pass membrane protein</topology>
    </subcellularLocation>
</comment>
<evidence type="ECO:0000256" key="1">
    <source>
        <dbReference type="ARBA" id="ARBA00004167"/>
    </source>
</evidence>
<dbReference type="Gramene" id="FCD_00014973-RA">
    <property type="protein sequence ID" value="FCD_00014973-RA:cds"/>
    <property type="gene ID" value="FCD_00014973"/>
</dbReference>
<dbReference type="InterPro" id="IPR001245">
    <property type="entry name" value="Ser-Thr/Tyr_kinase_cat_dom"/>
</dbReference>
<dbReference type="FunFam" id="3.80.10.10:FF:000731">
    <property type="entry name" value="Leucine-rich repeat receptor-like protein kinase"/>
    <property type="match status" value="1"/>
</dbReference>
<dbReference type="PROSITE" id="PS50011">
    <property type="entry name" value="PROTEIN_KINASE_DOM"/>
    <property type="match status" value="1"/>
</dbReference>
<dbReference type="InterPro" id="IPR011009">
    <property type="entry name" value="Kinase-like_dom_sf"/>
</dbReference>
<dbReference type="AlphaFoldDB" id="A0AA87YUG6"/>
<evidence type="ECO:0000256" key="5">
    <source>
        <dbReference type="ARBA" id="ARBA00022729"/>
    </source>
</evidence>
<dbReference type="PROSITE" id="PS00107">
    <property type="entry name" value="PROTEIN_KINASE_ATP"/>
    <property type="match status" value="1"/>
</dbReference>
<keyword evidence="3" id="KW-0433">Leucine-rich repeat</keyword>
<dbReference type="Proteomes" id="UP001187192">
    <property type="component" value="Unassembled WGS sequence"/>
</dbReference>
<dbReference type="GO" id="GO:0005524">
    <property type="term" value="F:ATP binding"/>
    <property type="evidence" value="ECO:0007669"/>
    <property type="project" value="UniProtKB-UniRule"/>
</dbReference>
<dbReference type="Gene3D" id="1.10.510.10">
    <property type="entry name" value="Transferase(Phosphotransferase) domain 1"/>
    <property type="match status" value="1"/>
</dbReference>
<dbReference type="CDD" id="cd14066">
    <property type="entry name" value="STKc_IRAK"/>
    <property type="match status" value="1"/>
</dbReference>
<dbReference type="GO" id="GO:0004672">
    <property type="term" value="F:protein kinase activity"/>
    <property type="evidence" value="ECO:0007669"/>
    <property type="project" value="InterPro"/>
</dbReference>
<keyword evidence="9 15" id="KW-1133">Transmembrane helix</keyword>
<organism evidence="17 18">
    <name type="scientific">Ficus carica</name>
    <name type="common">Common fig</name>
    <dbReference type="NCBI Taxonomy" id="3494"/>
    <lineage>
        <taxon>Eukaryota</taxon>
        <taxon>Viridiplantae</taxon>
        <taxon>Streptophyta</taxon>
        <taxon>Embryophyta</taxon>
        <taxon>Tracheophyta</taxon>
        <taxon>Spermatophyta</taxon>
        <taxon>Magnoliopsida</taxon>
        <taxon>eudicotyledons</taxon>
        <taxon>Gunneridae</taxon>
        <taxon>Pentapetalae</taxon>
        <taxon>rosids</taxon>
        <taxon>fabids</taxon>
        <taxon>Rosales</taxon>
        <taxon>Moraceae</taxon>
        <taxon>Ficeae</taxon>
        <taxon>Ficus</taxon>
    </lineage>
</organism>
<keyword evidence="6" id="KW-0677">Repeat</keyword>
<feature type="transmembrane region" description="Helical" evidence="15">
    <location>
        <begin position="311"/>
        <end position="334"/>
    </location>
</feature>
<dbReference type="FunFam" id="1.10.510.10:FF:000095">
    <property type="entry name" value="protein STRUBBELIG-RECEPTOR FAMILY 8"/>
    <property type="match status" value="1"/>
</dbReference>
<dbReference type="InterPro" id="IPR000719">
    <property type="entry name" value="Prot_kinase_dom"/>
</dbReference>
<feature type="region of interest" description="Disordered" evidence="14">
    <location>
        <begin position="663"/>
        <end position="689"/>
    </location>
</feature>
<feature type="domain" description="Protein kinase" evidence="16">
    <location>
        <begin position="394"/>
        <end position="689"/>
    </location>
</feature>
<evidence type="ECO:0000256" key="13">
    <source>
        <dbReference type="PROSITE-ProRule" id="PRU10141"/>
    </source>
</evidence>
<keyword evidence="18" id="KW-1185">Reference proteome</keyword>
<dbReference type="Pfam" id="PF07714">
    <property type="entry name" value="PK_Tyr_Ser-Thr"/>
    <property type="match status" value="1"/>
</dbReference>
<evidence type="ECO:0000256" key="4">
    <source>
        <dbReference type="ARBA" id="ARBA00022692"/>
    </source>
</evidence>
<dbReference type="FunFam" id="3.80.10.10:FF:000431">
    <property type="entry name" value="Leucine-rich repeat receptor-like protein kinase"/>
    <property type="match status" value="1"/>
</dbReference>
<keyword evidence="7 13" id="KW-0547">Nucleotide-binding</keyword>
<evidence type="ECO:0000256" key="2">
    <source>
        <dbReference type="ARBA" id="ARBA00022553"/>
    </source>
</evidence>
<dbReference type="Gene3D" id="3.30.200.20">
    <property type="entry name" value="Phosphorylase Kinase, domain 1"/>
    <property type="match status" value="1"/>
</dbReference>
<dbReference type="PANTHER" id="PTHR48010">
    <property type="entry name" value="OS05G0588300 PROTEIN"/>
    <property type="match status" value="1"/>
</dbReference>
<keyword evidence="5" id="KW-0732">Signal</keyword>
<comment type="similarity">
    <text evidence="12">Belongs to the protein kinase superfamily.</text>
</comment>
<evidence type="ECO:0000256" key="6">
    <source>
        <dbReference type="ARBA" id="ARBA00022737"/>
    </source>
</evidence>
<dbReference type="Pfam" id="PF08263">
    <property type="entry name" value="LRRNT_2"/>
    <property type="match status" value="1"/>
</dbReference>
<evidence type="ECO:0000256" key="12">
    <source>
        <dbReference type="ARBA" id="ARBA00038349"/>
    </source>
</evidence>
<keyword evidence="8 13" id="KW-0067">ATP-binding</keyword>
<proteinExistence type="inferred from homology"/>
<name>A0AA87YUG6_FICCA</name>
<dbReference type="InterPro" id="IPR001611">
    <property type="entry name" value="Leu-rich_rpt"/>
</dbReference>
<evidence type="ECO:0000256" key="11">
    <source>
        <dbReference type="ARBA" id="ARBA00023170"/>
    </source>
</evidence>
<dbReference type="InterPro" id="IPR013210">
    <property type="entry name" value="LRR_N_plant-typ"/>
</dbReference>
<protein>
    <recommendedName>
        <fullName evidence="16">Protein kinase domain-containing protein</fullName>
    </recommendedName>
</protein>
<dbReference type="SUPFAM" id="SSF52058">
    <property type="entry name" value="L domain-like"/>
    <property type="match status" value="1"/>
</dbReference>
<dbReference type="Pfam" id="PF00560">
    <property type="entry name" value="LRR_1"/>
    <property type="match status" value="2"/>
</dbReference>
<feature type="compositionally biased region" description="Basic and acidic residues" evidence="14">
    <location>
        <begin position="663"/>
        <end position="683"/>
    </location>
</feature>
<evidence type="ECO:0000256" key="7">
    <source>
        <dbReference type="ARBA" id="ARBA00022741"/>
    </source>
</evidence>
<dbReference type="Gene3D" id="3.80.10.10">
    <property type="entry name" value="Ribonuclease Inhibitor"/>
    <property type="match status" value="2"/>
</dbReference>
<sequence length="689" mass="75619">MPAELCRFGTNAGLCELHRALMAALELSPDNVFNLKWLSLGGWGSSQPKNIALLPMKLRSAVVFFFLVYIVILLPSAIADLNSDKQALLQFAAAVPHLRNLKWSSATPVCTSWVGVKCTDNGTRVLSLRLPGIGLIGTIPPNTLGKLDMLRVLSLRSNLLSGELPSDITSLPSLHYLYLQHNNFSGEIPASLSPRLNVLDLSSNLFSGEIPQTIQNLTQLTGLNLQNNTLSGPIPDLSATGLKHLNLSYNNLNGSIPLSLQRFPNSSFLGNLQLCGTPLKSCSIILPPPPSFPPLPVIPQRKRPKKKFPTWAIIAIAAGGGFALLFILALFIILCCFKKKDGAGAGVLKGKASSVGRGEKPREEFGSGVQEPEKNKLVFFEGSSYNFDLEDLLRASAEVLGKGSYGTAYKAILEEATTVVVKRLKEVVVGKRDFEQQMEIIGRVGQHPNVMPLRAYYYSKDEKLLVYDYVQRGSLSALLHGNRGAGRTPLDWETRVKIALGTAKGIAHIHSMGGPKFTHGNVKASNVLLNQDLDGCISDFGLTPLMNAHATPSRSAGYRAPEVIESRKHTHKSDVYSYGVLLLEMLTGKAPIQSPTRDDMVDLPRWVHSVVREEWTAEVFDVELMRYQNIEEEMVQMLQIAMACVTKVPDMRPSMEEVVRMIEEVRQSDSENRPSSEENKSKDSTAQTP</sequence>
<dbReference type="SUPFAM" id="SSF56112">
    <property type="entry name" value="Protein kinase-like (PK-like)"/>
    <property type="match status" value="1"/>
</dbReference>
<evidence type="ECO:0000256" key="9">
    <source>
        <dbReference type="ARBA" id="ARBA00022989"/>
    </source>
</evidence>
<evidence type="ECO:0000313" key="17">
    <source>
        <dbReference type="EMBL" id="GMN23287.1"/>
    </source>
</evidence>